<comment type="caution">
    <text evidence="1">The sequence shown here is derived from an EMBL/GenBank/DDBJ whole genome shotgun (WGS) entry which is preliminary data.</text>
</comment>
<dbReference type="EMBL" id="JAHUTI010020671">
    <property type="protein sequence ID" value="MED6238970.1"/>
    <property type="molecule type" value="Genomic_DNA"/>
</dbReference>
<proteinExistence type="predicted"/>
<name>A0ABU7AM52_9TELE</name>
<evidence type="ECO:0000313" key="1">
    <source>
        <dbReference type="EMBL" id="MED6238970.1"/>
    </source>
</evidence>
<gene>
    <name evidence="1" type="ORF">ATANTOWER_000034</name>
</gene>
<sequence>MYPPLFLFPFYSNPPLFPPGFPQTSYSSITHTHPLSFLHSPGTGTHTRSGDLHLTLLLLLQSLCIQDSVRVYVCGKSRERGGLVGGWKGMEEVEQGGMVRKLLGKVQSW</sequence>
<evidence type="ECO:0000313" key="2">
    <source>
        <dbReference type="Proteomes" id="UP001345963"/>
    </source>
</evidence>
<organism evidence="1 2">
    <name type="scientific">Ataeniobius toweri</name>
    <dbReference type="NCBI Taxonomy" id="208326"/>
    <lineage>
        <taxon>Eukaryota</taxon>
        <taxon>Metazoa</taxon>
        <taxon>Chordata</taxon>
        <taxon>Craniata</taxon>
        <taxon>Vertebrata</taxon>
        <taxon>Euteleostomi</taxon>
        <taxon>Actinopterygii</taxon>
        <taxon>Neopterygii</taxon>
        <taxon>Teleostei</taxon>
        <taxon>Neoteleostei</taxon>
        <taxon>Acanthomorphata</taxon>
        <taxon>Ovalentaria</taxon>
        <taxon>Atherinomorphae</taxon>
        <taxon>Cyprinodontiformes</taxon>
        <taxon>Goodeidae</taxon>
        <taxon>Ataeniobius</taxon>
    </lineage>
</organism>
<keyword evidence="2" id="KW-1185">Reference proteome</keyword>
<accession>A0ABU7AM52</accession>
<dbReference type="Proteomes" id="UP001345963">
    <property type="component" value="Unassembled WGS sequence"/>
</dbReference>
<reference evidence="1 2" key="1">
    <citation type="submission" date="2021-07" db="EMBL/GenBank/DDBJ databases">
        <authorList>
            <person name="Palmer J.M."/>
        </authorList>
    </citation>
    <scope>NUCLEOTIDE SEQUENCE [LARGE SCALE GENOMIC DNA]</scope>
    <source>
        <strain evidence="1 2">AT_MEX2019</strain>
        <tissue evidence="1">Muscle</tissue>
    </source>
</reference>
<protein>
    <submittedName>
        <fullName evidence="1">Uncharacterized protein</fullName>
    </submittedName>
</protein>